<dbReference type="EMBL" id="JABBFX010000001">
    <property type="protein sequence ID" value="NML44978.1"/>
    <property type="molecule type" value="Genomic_DNA"/>
</dbReference>
<name>A0A848HBL9_9BURK</name>
<reference evidence="2 3" key="1">
    <citation type="submission" date="2020-04" db="EMBL/GenBank/DDBJ databases">
        <title>Ramlibacter sp. G-1-2-2 isolated from soil.</title>
        <authorList>
            <person name="Dahal R.H."/>
        </authorList>
    </citation>
    <scope>NUCLEOTIDE SEQUENCE [LARGE SCALE GENOMIC DNA]</scope>
    <source>
        <strain evidence="2 3">G-1-2-2</strain>
    </source>
</reference>
<feature type="chain" id="PRO_5032409489" evidence="1">
    <location>
        <begin position="23"/>
        <end position="124"/>
    </location>
</feature>
<dbReference type="RefSeq" id="WP_169419074.1">
    <property type="nucleotide sequence ID" value="NZ_JABBFX010000001.1"/>
</dbReference>
<dbReference type="Proteomes" id="UP000541185">
    <property type="component" value="Unassembled WGS sequence"/>
</dbReference>
<evidence type="ECO:0000256" key="1">
    <source>
        <dbReference type="SAM" id="SignalP"/>
    </source>
</evidence>
<sequence length="124" mass="12922">MNSTRLVIAAAALATAAFGAMADEADGSQNVLSFQGSKTRAEVQAELGAYKKAGVNPWAIAYNPLSQFRSSKTRAQVQGEYIANRDAVAALNAEDSGSAYLAQHQVTNATRMLASQPAQSGSAE</sequence>
<keyword evidence="1" id="KW-0732">Signal</keyword>
<dbReference type="InterPro" id="IPR025421">
    <property type="entry name" value="DUF4148"/>
</dbReference>
<evidence type="ECO:0000313" key="3">
    <source>
        <dbReference type="Proteomes" id="UP000541185"/>
    </source>
</evidence>
<accession>A0A848HBL9</accession>
<comment type="caution">
    <text evidence="2">The sequence shown here is derived from an EMBL/GenBank/DDBJ whole genome shotgun (WGS) entry which is preliminary data.</text>
</comment>
<gene>
    <name evidence="2" type="ORF">HHL11_14565</name>
</gene>
<evidence type="ECO:0000313" key="2">
    <source>
        <dbReference type="EMBL" id="NML44978.1"/>
    </source>
</evidence>
<proteinExistence type="predicted"/>
<protein>
    <submittedName>
        <fullName evidence="2">DUF4148 domain-containing protein</fullName>
    </submittedName>
</protein>
<dbReference type="AlphaFoldDB" id="A0A848HBL9"/>
<dbReference type="Pfam" id="PF13663">
    <property type="entry name" value="DUF4148"/>
    <property type="match status" value="1"/>
</dbReference>
<keyword evidence="3" id="KW-1185">Reference proteome</keyword>
<feature type="signal peptide" evidence="1">
    <location>
        <begin position="1"/>
        <end position="22"/>
    </location>
</feature>
<organism evidence="2 3">
    <name type="scientific">Ramlibacter agri</name>
    <dbReference type="NCBI Taxonomy" id="2728837"/>
    <lineage>
        <taxon>Bacteria</taxon>
        <taxon>Pseudomonadati</taxon>
        <taxon>Pseudomonadota</taxon>
        <taxon>Betaproteobacteria</taxon>
        <taxon>Burkholderiales</taxon>
        <taxon>Comamonadaceae</taxon>
        <taxon>Ramlibacter</taxon>
    </lineage>
</organism>